<organism evidence="2 3">
    <name type="scientific">Mucilaginibacter segetis</name>
    <dbReference type="NCBI Taxonomy" id="2793071"/>
    <lineage>
        <taxon>Bacteria</taxon>
        <taxon>Pseudomonadati</taxon>
        <taxon>Bacteroidota</taxon>
        <taxon>Sphingobacteriia</taxon>
        <taxon>Sphingobacteriales</taxon>
        <taxon>Sphingobacteriaceae</taxon>
        <taxon>Mucilaginibacter</taxon>
    </lineage>
</organism>
<dbReference type="Proteomes" id="UP000613193">
    <property type="component" value="Unassembled WGS sequence"/>
</dbReference>
<dbReference type="PANTHER" id="PTHR46825:SF9">
    <property type="entry name" value="BETA-LACTAMASE-RELATED DOMAIN-CONTAINING PROTEIN"/>
    <property type="match status" value="1"/>
</dbReference>
<keyword evidence="3" id="KW-1185">Reference proteome</keyword>
<dbReference type="InterPro" id="IPR012338">
    <property type="entry name" value="Beta-lactam/transpept-like"/>
</dbReference>
<dbReference type="PANTHER" id="PTHR46825">
    <property type="entry name" value="D-ALANYL-D-ALANINE-CARBOXYPEPTIDASE/ENDOPEPTIDASE AMPH"/>
    <property type="match status" value="1"/>
</dbReference>
<dbReference type="RefSeq" id="WP_200065648.1">
    <property type="nucleotide sequence ID" value="NZ_JAEHFW010000001.1"/>
</dbReference>
<feature type="domain" description="Beta-lactamase-related" evidence="1">
    <location>
        <begin position="30"/>
        <end position="332"/>
    </location>
</feature>
<protein>
    <submittedName>
        <fullName evidence="2">Beta-lactamase family protein</fullName>
    </submittedName>
</protein>
<dbReference type="Pfam" id="PF00144">
    <property type="entry name" value="Beta-lactamase"/>
    <property type="match status" value="1"/>
</dbReference>
<dbReference type="InterPro" id="IPR001466">
    <property type="entry name" value="Beta-lactam-related"/>
</dbReference>
<evidence type="ECO:0000259" key="1">
    <source>
        <dbReference type="Pfam" id="PF00144"/>
    </source>
</evidence>
<dbReference type="Gene3D" id="3.40.710.10">
    <property type="entry name" value="DD-peptidase/beta-lactamase superfamily"/>
    <property type="match status" value="1"/>
</dbReference>
<sequence>MKKILSITIIIIGVVWKIGYAQDDLPQRLARYMQAQADTNGFSGTVLVSRYDTVLLQQAYGLANREWHMPCTIDTRYSLASVSKQFTAAAILILAQQRRLSTEDRLSKFFPGFPSGDQITVQHLLTHMSGLPMDFDTLYLNRADLTPKMVMDYLARPKLLFAPGTGTAYSNTGYYLLARIIEKVSGQSYGAFLKAAIFDKLKMTHSGVISNDSIIPKLADRYVRTDKGFARNPYINWAFNIGHDGIYSTVGDLAKWDRALYDTVLLSQEIKQKMFTSYNDEHFGYGFVIDPFYNQSHQLIAHDGGFFGAMTSVNRFTKDRLFITVLSNNQSSSYLIAYALAAICFGKSVDLPYHHHAVTGNSALYPKFAGKYGNIEIIISQGKLYYNSTDLPLVPESDRKFYRSDDPERTVEFIKDGAGHYRSLWLSKAGVKELIQRVP</sequence>
<evidence type="ECO:0000313" key="2">
    <source>
        <dbReference type="EMBL" id="MBK0379212.1"/>
    </source>
</evidence>
<gene>
    <name evidence="2" type="ORF">I5M19_07845</name>
</gene>
<proteinExistence type="predicted"/>
<dbReference type="SUPFAM" id="SSF56601">
    <property type="entry name" value="beta-lactamase/transpeptidase-like"/>
    <property type="match status" value="1"/>
</dbReference>
<dbReference type="EMBL" id="JAEHFW010000001">
    <property type="protein sequence ID" value="MBK0379212.1"/>
    <property type="molecule type" value="Genomic_DNA"/>
</dbReference>
<name>A0A934PTF0_9SPHI</name>
<evidence type="ECO:0000313" key="3">
    <source>
        <dbReference type="Proteomes" id="UP000613193"/>
    </source>
</evidence>
<dbReference type="AlphaFoldDB" id="A0A934PTF0"/>
<comment type="caution">
    <text evidence="2">The sequence shown here is derived from an EMBL/GenBank/DDBJ whole genome shotgun (WGS) entry which is preliminary data.</text>
</comment>
<accession>A0A934PTF0</accession>
<reference evidence="2" key="1">
    <citation type="submission" date="2020-12" db="EMBL/GenBank/DDBJ databases">
        <title>Bacterial novel species Mucilaginibacter sp. SD-g isolated from soil.</title>
        <authorList>
            <person name="Jung H.-Y."/>
        </authorList>
    </citation>
    <scope>NUCLEOTIDE SEQUENCE</scope>
    <source>
        <strain evidence="2">SD-g</strain>
    </source>
</reference>
<dbReference type="InterPro" id="IPR050491">
    <property type="entry name" value="AmpC-like"/>
</dbReference>